<feature type="domain" description="Transcriptional repressor PaaX-like central Cas2-like" evidence="1">
    <location>
        <begin position="117"/>
        <end position="193"/>
    </location>
</feature>
<evidence type="ECO:0000313" key="3">
    <source>
        <dbReference type="Proteomes" id="UP000228906"/>
    </source>
</evidence>
<evidence type="ECO:0000259" key="1">
    <source>
        <dbReference type="Pfam" id="PF20803"/>
    </source>
</evidence>
<dbReference type="InterPro" id="IPR048846">
    <property type="entry name" value="PaaX-like_central"/>
</dbReference>
<dbReference type="Proteomes" id="UP000228906">
    <property type="component" value="Unassembled WGS sequence"/>
</dbReference>
<dbReference type="SUPFAM" id="SSF46785">
    <property type="entry name" value="Winged helix' DNA-binding domain"/>
    <property type="match status" value="1"/>
</dbReference>
<dbReference type="Gene3D" id="3.30.70.2650">
    <property type="match status" value="1"/>
</dbReference>
<sequence length="200" mass="24089">MSRQYLFQKKKCYFTQRLFDRGLNTAACILFALKESGEDFLRGLPSSYPEFKFWKDMFGVSNYPKPCFKENIIQINLKRLIKDGLVAKEQKSKKFSLTIKGKELVDYAENRYQILEKPWDGKFRIVIFDIPEVFKSWRGNIRQELLLLQFQQLQRSVYIGKYPVPESFCRELDEWNLRKYVFIFTIDKIDREDNILERFT</sequence>
<dbReference type="AlphaFoldDB" id="A0A2H0UWA9"/>
<protein>
    <recommendedName>
        <fullName evidence="1">Transcriptional repressor PaaX-like central Cas2-like domain-containing protein</fullName>
    </recommendedName>
</protein>
<name>A0A2H0UWA9_9BACT</name>
<reference evidence="3" key="1">
    <citation type="submission" date="2017-09" db="EMBL/GenBank/DDBJ databases">
        <title>Depth-based differentiation of microbial function through sediment-hosted aquifers and enrichment of novel symbionts in the deep terrestrial subsurface.</title>
        <authorList>
            <person name="Probst A.J."/>
            <person name="Ladd B."/>
            <person name="Jarett J.K."/>
            <person name="Geller-Mcgrath D.E."/>
            <person name="Sieber C.M.K."/>
            <person name="Emerson J.B."/>
            <person name="Anantharaman K."/>
            <person name="Thomas B.C."/>
            <person name="Malmstrom R."/>
            <person name="Stieglmeier M."/>
            <person name="Klingl A."/>
            <person name="Woyke T."/>
            <person name="Ryan C.M."/>
            <person name="Banfield J.F."/>
        </authorList>
    </citation>
    <scope>NUCLEOTIDE SEQUENCE [LARGE SCALE GENOMIC DNA]</scope>
</reference>
<evidence type="ECO:0000313" key="2">
    <source>
        <dbReference type="EMBL" id="PIR91095.1"/>
    </source>
</evidence>
<organism evidence="2 3">
    <name type="scientific">bacterium (Candidatus Gribaldobacteria) CG10_big_fil_rev_8_21_14_0_10_41_12</name>
    <dbReference type="NCBI Taxonomy" id="2014277"/>
    <lineage>
        <taxon>Bacteria</taxon>
        <taxon>Candidatus Gribaldobacteria</taxon>
    </lineage>
</organism>
<dbReference type="Pfam" id="PF20803">
    <property type="entry name" value="PaaX_M"/>
    <property type="match status" value="1"/>
</dbReference>
<dbReference type="EMBL" id="PFAV01000056">
    <property type="protein sequence ID" value="PIR91095.1"/>
    <property type="molecule type" value="Genomic_DNA"/>
</dbReference>
<gene>
    <name evidence="2" type="ORF">COU03_03115</name>
</gene>
<proteinExistence type="predicted"/>
<dbReference type="InterPro" id="IPR036390">
    <property type="entry name" value="WH_DNA-bd_sf"/>
</dbReference>
<comment type="caution">
    <text evidence="2">The sequence shown here is derived from an EMBL/GenBank/DDBJ whole genome shotgun (WGS) entry which is preliminary data.</text>
</comment>
<accession>A0A2H0UWA9</accession>